<gene>
    <name evidence="5" type="ORF">Dsin_022144</name>
</gene>
<proteinExistence type="inferred from homology"/>
<dbReference type="InterPro" id="IPR027417">
    <property type="entry name" value="P-loop_NTPase"/>
</dbReference>
<evidence type="ECO:0000256" key="1">
    <source>
        <dbReference type="ARBA" id="ARBA00005771"/>
    </source>
</evidence>
<reference evidence="5" key="1">
    <citation type="journal article" date="2023" name="Plant J.">
        <title>Genome sequences and population genomics provide insights into the demographic history, inbreeding, and mutation load of two 'living fossil' tree species of Dipteronia.</title>
        <authorList>
            <person name="Feng Y."/>
            <person name="Comes H.P."/>
            <person name="Chen J."/>
            <person name="Zhu S."/>
            <person name="Lu R."/>
            <person name="Zhang X."/>
            <person name="Li P."/>
            <person name="Qiu J."/>
            <person name="Olsen K.M."/>
            <person name="Qiu Y."/>
        </authorList>
    </citation>
    <scope>NUCLEOTIDE SEQUENCE</scope>
    <source>
        <strain evidence="5">NBL</strain>
    </source>
</reference>
<comment type="similarity">
    <text evidence="1 3">Belongs to the sulfotransferase 1 family.</text>
</comment>
<evidence type="ECO:0000256" key="2">
    <source>
        <dbReference type="ARBA" id="ARBA00022679"/>
    </source>
</evidence>
<dbReference type="Gene3D" id="3.40.50.300">
    <property type="entry name" value="P-loop containing nucleotide triphosphate hydrolases"/>
    <property type="match status" value="1"/>
</dbReference>
<dbReference type="EC" id="2.8.2.-" evidence="3"/>
<evidence type="ECO:0000256" key="3">
    <source>
        <dbReference type="RuleBase" id="RU361155"/>
    </source>
</evidence>
<dbReference type="AlphaFoldDB" id="A0AAE0DZS9"/>
<dbReference type="EMBL" id="JANJYJ010000007">
    <property type="protein sequence ID" value="KAK3198729.1"/>
    <property type="molecule type" value="Genomic_DNA"/>
</dbReference>
<accession>A0AAE0DZS9</accession>
<evidence type="ECO:0000313" key="6">
    <source>
        <dbReference type="Proteomes" id="UP001281410"/>
    </source>
</evidence>
<comment type="caution">
    <text evidence="5">The sequence shown here is derived from an EMBL/GenBank/DDBJ whole genome shotgun (WGS) entry which is preliminary data.</text>
</comment>
<sequence length="133" mass="15512">MKLFPLEKAFEMASQGVQGYGHFWVNMLGYWKASLEQPDKILFLKYEDLKEDVNFHFKRLADFLGCPFYVDEERREVIEERSKLCSFDNLKNLEVNKLSKLPVEKSKVAIVLGRGRCTYVRRFVSSTSIDGGF</sequence>
<dbReference type="Pfam" id="PF00685">
    <property type="entry name" value="Sulfotransfer_1"/>
    <property type="match status" value="1"/>
</dbReference>
<evidence type="ECO:0000259" key="4">
    <source>
        <dbReference type="Pfam" id="PF00685"/>
    </source>
</evidence>
<feature type="domain" description="Sulfotransferase" evidence="4">
    <location>
        <begin position="7"/>
        <end position="105"/>
    </location>
</feature>
<evidence type="ECO:0000313" key="5">
    <source>
        <dbReference type="EMBL" id="KAK3198729.1"/>
    </source>
</evidence>
<dbReference type="Proteomes" id="UP001281410">
    <property type="component" value="Unassembled WGS sequence"/>
</dbReference>
<dbReference type="SUPFAM" id="SSF52540">
    <property type="entry name" value="P-loop containing nucleoside triphosphate hydrolases"/>
    <property type="match status" value="1"/>
</dbReference>
<keyword evidence="6" id="KW-1185">Reference proteome</keyword>
<keyword evidence="2 3" id="KW-0808">Transferase</keyword>
<dbReference type="PANTHER" id="PTHR11783">
    <property type="entry name" value="SULFOTRANSFERASE SULT"/>
    <property type="match status" value="1"/>
</dbReference>
<dbReference type="GO" id="GO:0008146">
    <property type="term" value="F:sulfotransferase activity"/>
    <property type="evidence" value="ECO:0007669"/>
    <property type="project" value="InterPro"/>
</dbReference>
<dbReference type="InterPro" id="IPR000863">
    <property type="entry name" value="Sulfotransferase_dom"/>
</dbReference>
<name>A0AAE0DZS9_9ROSI</name>
<organism evidence="5 6">
    <name type="scientific">Dipteronia sinensis</name>
    <dbReference type="NCBI Taxonomy" id="43782"/>
    <lineage>
        <taxon>Eukaryota</taxon>
        <taxon>Viridiplantae</taxon>
        <taxon>Streptophyta</taxon>
        <taxon>Embryophyta</taxon>
        <taxon>Tracheophyta</taxon>
        <taxon>Spermatophyta</taxon>
        <taxon>Magnoliopsida</taxon>
        <taxon>eudicotyledons</taxon>
        <taxon>Gunneridae</taxon>
        <taxon>Pentapetalae</taxon>
        <taxon>rosids</taxon>
        <taxon>malvids</taxon>
        <taxon>Sapindales</taxon>
        <taxon>Sapindaceae</taxon>
        <taxon>Hippocastanoideae</taxon>
        <taxon>Acereae</taxon>
        <taxon>Dipteronia</taxon>
    </lineage>
</organism>
<protein>
    <recommendedName>
        <fullName evidence="3">Sulfotransferase</fullName>
        <ecNumber evidence="3">2.8.2.-</ecNumber>
    </recommendedName>
</protein>